<dbReference type="Proteomes" id="UP000182624">
    <property type="component" value="Unassembled WGS sequence"/>
</dbReference>
<evidence type="ECO:0000256" key="2">
    <source>
        <dbReference type="ARBA" id="ARBA00022679"/>
    </source>
</evidence>
<reference evidence="5" key="1">
    <citation type="submission" date="2016-10" db="EMBL/GenBank/DDBJ databases">
        <authorList>
            <person name="Varghese N."/>
            <person name="Submissions S."/>
        </authorList>
    </citation>
    <scope>NUCLEOTIDE SEQUENCE [LARGE SCALE GENOMIC DNA]</scope>
    <source>
        <strain evidence="5">P18</strain>
    </source>
</reference>
<evidence type="ECO:0000256" key="1">
    <source>
        <dbReference type="ARBA" id="ARBA00022676"/>
    </source>
</evidence>
<organism evidence="4 5">
    <name type="scientific">Butyrivibrio proteoclasticus</name>
    <dbReference type="NCBI Taxonomy" id="43305"/>
    <lineage>
        <taxon>Bacteria</taxon>
        <taxon>Bacillati</taxon>
        <taxon>Bacillota</taxon>
        <taxon>Clostridia</taxon>
        <taxon>Lachnospirales</taxon>
        <taxon>Lachnospiraceae</taxon>
        <taxon>Butyrivibrio</taxon>
    </lineage>
</organism>
<dbReference type="InterPro" id="IPR001173">
    <property type="entry name" value="Glyco_trans_2-like"/>
</dbReference>
<dbReference type="PANTHER" id="PTHR22916">
    <property type="entry name" value="GLYCOSYLTRANSFERASE"/>
    <property type="match status" value="1"/>
</dbReference>
<dbReference type="Gene3D" id="3.90.550.10">
    <property type="entry name" value="Spore Coat Polysaccharide Biosynthesis Protein SpsA, Chain A"/>
    <property type="match status" value="1"/>
</dbReference>
<evidence type="ECO:0000313" key="4">
    <source>
        <dbReference type="EMBL" id="SFQ13939.1"/>
    </source>
</evidence>
<dbReference type="Pfam" id="PF00535">
    <property type="entry name" value="Glycos_transf_2"/>
    <property type="match status" value="1"/>
</dbReference>
<keyword evidence="2 4" id="KW-0808">Transferase</keyword>
<sequence length="340" mass="38630">MAKISFIIPVYNTAKYIAKCMDSVLGQTFSDIEIIIVDDGSTDGISPVLCDKYADKDTRVKVIHKANGGLMSAWIEGSKAATSDYLSYVDSDDWIDLDLAKELMAFTDPSFTDSEIISSNYIVEKAGERRKETQSLAPGIYMGKDLEELHSHILGDEVRPITMSRCMKLISRKLLMENLKYCNTDISMSEDVNIILPCLLDCKRLVIVKEGYFYHYRLVGSSIAHSYSPKLLTNLELTDKTFRSIFADKNIPDYDRQMDREYVIMLLIVLKNVLRSTDMGTIKGVREIFLSPDIRKKVMSTKVNITSRSNRLLYTCIRHPNAFTVSLCKLIISIYDKKTN</sequence>
<dbReference type="PANTHER" id="PTHR22916:SF51">
    <property type="entry name" value="GLYCOSYLTRANSFERASE EPSH-RELATED"/>
    <property type="match status" value="1"/>
</dbReference>
<keyword evidence="5" id="KW-1185">Reference proteome</keyword>
<dbReference type="SUPFAM" id="SSF53448">
    <property type="entry name" value="Nucleotide-diphospho-sugar transferases"/>
    <property type="match status" value="1"/>
</dbReference>
<dbReference type="GO" id="GO:0016757">
    <property type="term" value="F:glycosyltransferase activity"/>
    <property type="evidence" value="ECO:0007669"/>
    <property type="project" value="UniProtKB-KW"/>
</dbReference>
<feature type="domain" description="Glycosyltransferase 2-like" evidence="3">
    <location>
        <begin position="5"/>
        <end position="141"/>
    </location>
</feature>
<keyword evidence="1" id="KW-0328">Glycosyltransferase</keyword>
<proteinExistence type="predicted"/>
<protein>
    <submittedName>
        <fullName evidence="4">Glycosyl transferase family 2</fullName>
    </submittedName>
</protein>
<accession>A0A1I5W2I3</accession>
<name>A0A1I5W2I3_9FIRM</name>
<dbReference type="EMBL" id="FOXO01000020">
    <property type="protein sequence ID" value="SFQ13939.1"/>
    <property type="molecule type" value="Genomic_DNA"/>
</dbReference>
<dbReference type="InterPro" id="IPR029044">
    <property type="entry name" value="Nucleotide-diphossugar_trans"/>
</dbReference>
<dbReference type="RefSeq" id="WP_074889498.1">
    <property type="nucleotide sequence ID" value="NZ_FOXO01000020.1"/>
</dbReference>
<dbReference type="AlphaFoldDB" id="A0A1I5W2I3"/>
<gene>
    <name evidence="4" type="ORF">SAMN04487928_12042</name>
</gene>
<dbReference type="OrthoDB" id="3189257at2"/>
<evidence type="ECO:0000259" key="3">
    <source>
        <dbReference type="Pfam" id="PF00535"/>
    </source>
</evidence>
<evidence type="ECO:0000313" key="5">
    <source>
        <dbReference type="Proteomes" id="UP000182624"/>
    </source>
</evidence>
<dbReference type="CDD" id="cd00761">
    <property type="entry name" value="Glyco_tranf_GTA_type"/>
    <property type="match status" value="1"/>
</dbReference>